<keyword evidence="3" id="KW-1185">Reference proteome</keyword>
<sequence length="406" mass="44113">MRRTFFTTVCIAALFIVLVLCATPVSADPGWVTTSVSENTTDALGGKISGEYIISLAGAEEIDCSQNRIYLHAVQTGERTIIGSPSANMMVTGPDISAEYAVWFETPIDDFGMNETSTAPSRVYLYSLRNGSAEIIDAPGTAEWPKIDGGRIIWLGESADLFNIPIFLYDIGTGKSEQVCELPVDDPAGVLFDGDHIAYLNSEGLYLYSLETRTNTTIFRNVFGNKSGSHVESYALGGDYLIYLKHTVTFEGPDKGTFDELYLYLLSTREKRLLDPATGTFLEPSKTPAEDKKDLKISSPFTDGERIGWIYSENTPGSTILLCDPEAGTGEKISVDGQVDDPFLDGDRMVWVETHFPSFHGDLIYAQKSISVTETVPASAPGFGTGIGIVALLTAMVLLAGRRTKP</sequence>
<dbReference type="AlphaFoldDB" id="A0A8A3S099"/>
<dbReference type="PANTHER" id="PTHR36842">
    <property type="entry name" value="PROTEIN TOLB HOMOLOG"/>
    <property type="match status" value="1"/>
</dbReference>
<keyword evidence="1" id="KW-1133">Transmembrane helix</keyword>
<protein>
    <submittedName>
        <fullName evidence="2">Uncharacterized protein</fullName>
    </submittedName>
</protein>
<reference evidence="2" key="1">
    <citation type="journal article" date="2001" name="Int. J. Syst. Evol. Microbiol.">
        <title>Methanofollis aquaemaris sp. nov., a methanogen isolated from an aquaculture fish pond.</title>
        <authorList>
            <person name="Lai M.C."/>
            <person name="Chen S.C."/>
        </authorList>
    </citation>
    <scope>NUCLEOTIDE SEQUENCE</scope>
    <source>
        <strain evidence="2">N2F9704</strain>
    </source>
</reference>
<dbReference type="EMBL" id="CP036172">
    <property type="protein sequence ID" value="QSZ66127.1"/>
    <property type="molecule type" value="Genomic_DNA"/>
</dbReference>
<evidence type="ECO:0000313" key="2">
    <source>
        <dbReference type="EMBL" id="QSZ66127.1"/>
    </source>
</evidence>
<organism evidence="2 3">
    <name type="scientific">Methanofollis aquaemaris</name>
    <dbReference type="NCBI Taxonomy" id="126734"/>
    <lineage>
        <taxon>Archaea</taxon>
        <taxon>Methanobacteriati</taxon>
        <taxon>Methanobacteriota</taxon>
        <taxon>Stenosarchaea group</taxon>
        <taxon>Methanomicrobia</taxon>
        <taxon>Methanomicrobiales</taxon>
        <taxon>Methanomicrobiaceae</taxon>
        <taxon>Methanofollis</taxon>
    </lineage>
</organism>
<feature type="transmembrane region" description="Helical" evidence="1">
    <location>
        <begin position="380"/>
        <end position="400"/>
    </location>
</feature>
<name>A0A8A3S099_9EURY</name>
<accession>A0A8A3S099</accession>
<gene>
    <name evidence="2" type="ORF">RJ40_00725</name>
</gene>
<reference evidence="2" key="2">
    <citation type="submission" date="2019-02" db="EMBL/GenBank/DDBJ databases">
        <authorList>
            <person name="Chen S.-C."/>
            <person name="Chien H.-H."/>
            <person name="Lai M.-C."/>
        </authorList>
    </citation>
    <scope>NUCLEOTIDE SEQUENCE</scope>
    <source>
        <strain evidence="2">N2F9704</strain>
    </source>
</reference>
<evidence type="ECO:0000256" key="1">
    <source>
        <dbReference type="SAM" id="Phobius"/>
    </source>
</evidence>
<dbReference type="RefSeq" id="WP_265581431.1">
    <property type="nucleotide sequence ID" value="NZ_CP036172.1"/>
</dbReference>
<dbReference type="SUPFAM" id="SSF69304">
    <property type="entry name" value="Tricorn protease N-terminal domain"/>
    <property type="match status" value="1"/>
</dbReference>
<keyword evidence="1" id="KW-0472">Membrane</keyword>
<keyword evidence="1" id="KW-0812">Transmembrane</keyword>
<dbReference type="KEGG" id="maqe:RJ40_00725"/>
<dbReference type="PANTHER" id="PTHR36842:SF1">
    <property type="entry name" value="PROTEIN TOLB"/>
    <property type="match status" value="1"/>
</dbReference>
<proteinExistence type="predicted"/>
<evidence type="ECO:0000313" key="3">
    <source>
        <dbReference type="Proteomes" id="UP001042704"/>
    </source>
</evidence>
<dbReference type="GeneID" id="76422832"/>
<dbReference type="Proteomes" id="UP001042704">
    <property type="component" value="Chromosome"/>
</dbReference>